<evidence type="ECO:0000256" key="7">
    <source>
        <dbReference type="SAM" id="MobiDB-lite"/>
    </source>
</evidence>
<accession>A0A0M3ITZ0</accession>
<evidence type="ECO:0000313" key="9">
    <source>
        <dbReference type="Proteomes" id="UP000036681"/>
    </source>
</evidence>
<dbReference type="InterPro" id="IPR026971">
    <property type="entry name" value="CND1/NCAPD3"/>
</dbReference>
<keyword evidence="2" id="KW-0132">Cell division</keyword>
<dbReference type="GO" id="GO:0010032">
    <property type="term" value="P:meiotic chromosome condensation"/>
    <property type="evidence" value="ECO:0007669"/>
    <property type="project" value="TreeGrafter"/>
</dbReference>
<evidence type="ECO:0000256" key="4">
    <source>
        <dbReference type="ARBA" id="ARBA00023067"/>
    </source>
</evidence>
<organism evidence="9 10">
    <name type="scientific">Ascaris lumbricoides</name>
    <name type="common">Giant roundworm</name>
    <dbReference type="NCBI Taxonomy" id="6252"/>
    <lineage>
        <taxon>Eukaryota</taxon>
        <taxon>Metazoa</taxon>
        <taxon>Ecdysozoa</taxon>
        <taxon>Nematoda</taxon>
        <taxon>Chromadorea</taxon>
        <taxon>Rhabditida</taxon>
        <taxon>Spirurina</taxon>
        <taxon>Ascaridomorpha</taxon>
        <taxon>Ascaridoidea</taxon>
        <taxon>Ascarididae</taxon>
        <taxon>Ascaris</taxon>
    </lineage>
</organism>
<proteinExistence type="predicted"/>
<evidence type="ECO:0000256" key="1">
    <source>
        <dbReference type="ARBA" id="ARBA00004123"/>
    </source>
</evidence>
<reference evidence="10" key="1">
    <citation type="submission" date="2017-02" db="UniProtKB">
        <authorList>
            <consortium name="WormBaseParasite"/>
        </authorList>
    </citation>
    <scope>IDENTIFICATION</scope>
</reference>
<dbReference type="AlphaFoldDB" id="A0A0M3ITZ0"/>
<dbReference type="GO" id="GO:0042393">
    <property type="term" value="F:histone binding"/>
    <property type="evidence" value="ECO:0007669"/>
    <property type="project" value="TreeGrafter"/>
</dbReference>
<keyword evidence="3" id="KW-0498">Mitosis</keyword>
<keyword evidence="9" id="KW-1185">Reference proteome</keyword>
<dbReference type="InterPro" id="IPR011989">
    <property type="entry name" value="ARM-like"/>
</dbReference>
<dbReference type="Pfam" id="PF12717">
    <property type="entry name" value="Cnd1"/>
    <property type="match status" value="1"/>
</dbReference>
<dbReference type="Gene3D" id="1.25.10.10">
    <property type="entry name" value="Leucine-rich Repeat Variant"/>
    <property type="match status" value="1"/>
</dbReference>
<dbReference type="InterPro" id="IPR032682">
    <property type="entry name" value="Cnd1_C"/>
</dbReference>
<evidence type="ECO:0000259" key="8">
    <source>
        <dbReference type="Pfam" id="PF12717"/>
    </source>
</evidence>
<comment type="subcellular location">
    <subcellularLocation>
        <location evidence="1">Nucleus</location>
    </subcellularLocation>
</comment>
<keyword evidence="4" id="KW-0226">DNA condensation</keyword>
<feature type="domain" description="Condensin complex subunit 1 C-terminal" evidence="8">
    <location>
        <begin position="272"/>
        <end position="359"/>
    </location>
</feature>
<dbReference type="InterPro" id="IPR016024">
    <property type="entry name" value="ARM-type_fold"/>
</dbReference>
<keyword evidence="5" id="KW-0539">Nucleus</keyword>
<sequence>LCVYVYVILCVFDGCSLRDEVANRLVRVVTSIGEVVQYDPSLITDGLSEMMQIIFASDFIGQQLSQIESRRQTPISVDVGFPGEHSHAANGTEAVSQLTNRPSQGVTHRPSGPSQGTTNGLNGPTFLQSYLANSDVFTSSVRARAVLTIGKMCLMLMVISESRRQTPISVDVGFPGEHSHAANGTEAVSQLTNRPSQGVTHRPSGPSQGTTNGLNGPTFLQSYLANSDVFTSSVRARAVLTIGKMCLMDERLAKKCVPVFVKQLVENPDHCIRNNIVAVVCDLCIRYTLLVDRYSAIIALSLRDRSTLVRKQALTLLTCLIKEQYIRWEGQIMYRLVSTLLDEDQEMREYAKVCLLDVLLVQFPKMFEHHFVECLFYFNHVEQGAWAVIKAGRLCFDS</sequence>
<dbReference type="Proteomes" id="UP000036681">
    <property type="component" value="Unplaced"/>
</dbReference>
<dbReference type="GO" id="GO:0000779">
    <property type="term" value="C:condensed chromosome, centromeric region"/>
    <property type="evidence" value="ECO:0007669"/>
    <property type="project" value="TreeGrafter"/>
</dbReference>
<dbReference type="SUPFAM" id="SSF48371">
    <property type="entry name" value="ARM repeat"/>
    <property type="match status" value="1"/>
</dbReference>
<name>A0A0M3ITZ0_ASCLU</name>
<evidence type="ECO:0000256" key="5">
    <source>
        <dbReference type="ARBA" id="ARBA00023242"/>
    </source>
</evidence>
<dbReference type="GO" id="GO:0007076">
    <property type="term" value="P:mitotic chromosome condensation"/>
    <property type="evidence" value="ECO:0007669"/>
    <property type="project" value="InterPro"/>
</dbReference>
<dbReference type="GO" id="GO:0051301">
    <property type="term" value="P:cell division"/>
    <property type="evidence" value="ECO:0007669"/>
    <property type="project" value="UniProtKB-KW"/>
</dbReference>
<dbReference type="WBParaSite" id="ALUE_0002221801-mRNA-1">
    <property type="protein sequence ID" value="ALUE_0002221801-mRNA-1"/>
    <property type="gene ID" value="ALUE_0002221801"/>
</dbReference>
<feature type="region of interest" description="Disordered" evidence="7">
    <location>
        <begin position="193"/>
        <end position="212"/>
    </location>
</feature>
<protein>
    <submittedName>
        <fullName evidence="10">Cnd1 domain-containing protein</fullName>
    </submittedName>
</protein>
<evidence type="ECO:0000256" key="3">
    <source>
        <dbReference type="ARBA" id="ARBA00022776"/>
    </source>
</evidence>
<feature type="region of interest" description="Disordered" evidence="7">
    <location>
        <begin position="98"/>
        <end position="122"/>
    </location>
</feature>
<dbReference type="PANTHER" id="PTHR14222">
    <property type="entry name" value="CONDENSIN"/>
    <property type="match status" value="1"/>
</dbReference>
<evidence type="ECO:0000256" key="2">
    <source>
        <dbReference type="ARBA" id="ARBA00022618"/>
    </source>
</evidence>
<dbReference type="PANTHER" id="PTHR14222:SF1">
    <property type="entry name" value="CONDENSIN-2 COMPLEX SUBUNIT D3"/>
    <property type="match status" value="1"/>
</dbReference>
<dbReference type="GO" id="GO:0000796">
    <property type="term" value="C:condensin complex"/>
    <property type="evidence" value="ECO:0007669"/>
    <property type="project" value="TreeGrafter"/>
</dbReference>
<dbReference type="GO" id="GO:0005634">
    <property type="term" value="C:nucleus"/>
    <property type="evidence" value="ECO:0007669"/>
    <property type="project" value="UniProtKB-SubCell"/>
</dbReference>
<keyword evidence="6" id="KW-0131">Cell cycle</keyword>
<evidence type="ECO:0000313" key="10">
    <source>
        <dbReference type="WBParaSite" id="ALUE_0002221801-mRNA-1"/>
    </source>
</evidence>
<evidence type="ECO:0000256" key="6">
    <source>
        <dbReference type="ARBA" id="ARBA00023306"/>
    </source>
</evidence>